<dbReference type="InterPro" id="IPR023408">
    <property type="entry name" value="MscS_beta-dom_sf"/>
</dbReference>
<evidence type="ECO:0000259" key="8">
    <source>
        <dbReference type="Pfam" id="PF00924"/>
    </source>
</evidence>
<comment type="subcellular location">
    <subcellularLocation>
        <location evidence="1">Cell membrane</location>
        <topology evidence="1">Multi-pass membrane protein</topology>
    </subcellularLocation>
</comment>
<protein>
    <submittedName>
        <fullName evidence="10">Mechanosensitive ion channel</fullName>
    </submittedName>
</protein>
<evidence type="ECO:0000256" key="1">
    <source>
        <dbReference type="ARBA" id="ARBA00004651"/>
    </source>
</evidence>
<dbReference type="Pfam" id="PF05552">
    <property type="entry name" value="MS_channel_1st_1"/>
    <property type="match status" value="1"/>
</dbReference>
<feature type="transmembrane region" description="Helical" evidence="7">
    <location>
        <begin position="96"/>
        <end position="128"/>
    </location>
</feature>
<organism evidence="10 11">
    <name type="scientific">Spirulina subsalsa FACHB-351</name>
    <dbReference type="NCBI Taxonomy" id="234711"/>
    <lineage>
        <taxon>Bacteria</taxon>
        <taxon>Bacillati</taxon>
        <taxon>Cyanobacteriota</taxon>
        <taxon>Cyanophyceae</taxon>
        <taxon>Spirulinales</taxon>
        <taxon>Spirulinaceae</taxon>
        <taxon>Spirulina</taxon>
    </lineage>
</organism>
<sequence length="281" mass="30841">MNPDINTMLQGDALQQLWLQVQSVLTTFGIKLLVAIIVLFIGLRIAKIIQKATRRALRKAEVDETLISFAVNLTYFGALVFVFIIVLGQLGIQTTAIIAALTSGFLAVGLALQGSLSNFAAGVLLVMFRPFRVGDYIEGAGTGGVVEDIQIFTTILTTPDNKSVVIPNASLTGGNIINYSAKPIRRLDMVFGVSYSDDLSKVKQAITEVLEAEERVLAEPNYTIGLLELADSSVNFAVRPYVKTSDYWPTYFALQEAMKRRFDAEGINIPFPQRDVHIYNS</sequence>
<feature type="transmembrane region" description="Helical" evidence="7">
    <location>
        <begin position="66"/>
        <end position="90"/>
    </location>
</feature>
<keyword evidence="5 7" id="KW-1133">Transmembrane helix</keyword>
<evidence type="ECO:0000256" key="5">
    <source>
        <dbReference type="ARBA" id="ARBA00022989"/>
    </source>
</evidence>
<dbReference type="PANTHER" id="PTHR30221">
    <property type="entry name" value="SMALL-CONDUCTANCE MECHANOSENSITIVE CHANNEL"/>
    <property type="match status" value="1"/>
</dbReference>
<dbReference type="InterPro" id="IPR011066">
    <property type="entry name" value="MscS_channel_C_sf"/>
</dbReference>
<dbReference type="Gene3D" id="3.30.70.100">
    <property type="match status" value="1"/>
</dbReference>
<dbReference type="PANTHER" id="PTHR30221:SF1">
    <property type="entry name" value="SMALL-CONDUCTANCE MECHANOSENSITIVE CHANNEL"/>
    <property type="match status" value="1"/>
</dbReference>
<reference evidence="10 11" key="1">
    <citation type="submission" date="2021-08" db="EMBL/GenBank/DDBJ databases">
        <title>Draft genome sequence of Spirulina subsalsa with high tolerance to salinity and hype-accumulation of phycocyanin.</title>
        <authorList>
            <person name="Pei H."/>
            <person name="Jiang L."/>
        </authorList>
    </citation>
    <scope>NUCLEOTIDE SEQUENCE [LARGE SCALE GENOMIC DNA]</scope>
    <source>
        <strain evidence="10 11">FACHB-351</strain>
    </source>
</reference>
<evidence type="ECO:0000313" key="10">
    <source>
        <dbReference type="EMBL" id="MCW6038565.1"/>
    </source>
</evidence>
<accession>A0ABT3LAQ4</accession>
<evidence type="ECO:0000256" key="4">
    <source>
        <dbReference type="ARBA" id="ARBA00022692"/>
    </source>
</evidence>
<dbReference type="SUPFAM" id="SSF82689">
    <property type="entry name" value="Mechanosensitive channel protein MscS (YggB), C-terminal domain"/>
    <property type="match status" value="1"/>
</dbReference>
<feature type="transmembrane region" description="Helical" evidence="7">
    <location>
        <begin position="24"/>
        <end position="46"/>
    </location>
</feature>
<dbReference type="InterPro" id="IPR006685">
    <property type="entry name" value="MscS_channel_2nd"/>
</dbReference>
<dbReference type="InterPro" id="IPR011014">
    <property type="entry name" value="MscS_channel_TM-2"/>
</dbReference>
<keyword evidence="4 7" id="KW-0812">Transmembrane</keyword>
<feature type="domain" description="Mechanosensitive ion channel MscS C-terminal" evidence="9">
    <location>
        <begin position="188"/>
        <end position="269"/>
    </location>
</feature>
<name>A0ABT3LAQ4_9CYAN</name>
<evidence type="ECO:0000313" key="11">
    <source>
        <dbReference type="Proteomes" id="UP001526426"/>
    </source>
</evidence>
<keyword evidence="11" id="KW-1185">Reference proteome</keyword>
<evidence type="ECO:0000256" key="2">
    <source>
        <dbReference type="ARBA" id="ARBA00008017"/>
    </source>
</evidence>
<evidence type="ECO:0000256" key="6">
    <source>
        <dbReference type="ARBA" id="ARBA00023136"/>
    </source>
</evidence>
<dbReference type="Gene3D" id="1.10.287.1260">
    <property type="match status" value="1"/>
</dbReference>
<dbReference type="Gene3D" id="2.30.30.60">
    <property type="match status" value="1"/>
</dbReference>
<dbReference type="EMBL" id="JAIHOM010000148">
    <property type="protein sequence ID" value="MCW6038565.1"/>
    <property type="molecule type" value="Genomic_DNA"/>
</dbReference>
<dbReference type="InterPro" id="IPR049278">
    <property type="entry name" value="MS_channel_C"/>
</dbReference>
<keyword evidence="3" id="KW-1003">Cell membrane</keyword>
<proteinExistence type="inferred from homology"/>
<feature type="domain" description="Mechanosensitive ion channel MscS" evidence="8">
    <location>
        <begin position="115"/>
        <end position="180"/>
    </location>
</feature>
<dbReference type="RefSeq" id="WP_265266476.1">
    <property type="nucleotide sequence ID" value="NZ_JAIHOM010000148.1"/>
</dbReference>
<comment type="caution">
    <text evidence="10">The sequence shown here is derived from an EMBL/GenBank/DDBJ whole genome shotgun (WGS) entry which is preliminary data.</text>
</comment>
<dbReference type="InterPro" id="IPR010920">
    <property type="entry name" value="LSM_dom_sf"/>
</dbReference>
<comment type="similarity">
    <text evidence="2">Belongs to the MscS (TC 1.A.23) family.</text>
</comment>
<dbReference type="Pfam" id="PF00924">
    <property type="entry name" value="MS_channel_2nd"/>
    <property type="match status" value="1"/>
</dbReference>
<dbReference type="InterPro" id="IPR045275">
    <property type="entry name" value="MscS_archaea/bacteria_type"/>
</dbReference>
<dbReference type="SUPFAM" id="SSF50182">
    <property type="entry name" value="Sm-like ribonucleoproteins"/>
    <property type="match status" value="1"/>
</dbReference>
<dbReference type="Pfam" id="PF21082">
    <property type="entry name" value="MS_channel_3rd"/>
    <property type="match status" value="1"/>
</dbReference>
<evidence type="ECO:0000256" key="7">
    <source>
        <dbReference type="SAM" id="Phobius"/>
    </source>
</evidence>
<dbReference type="SUPFAM" id="SSF82861">
    <property type="entry name" value="Mechanosensitive channel protein MscS (YggB), transmembrane region"/>
    <property type="match status" value="1"/>
</dbReference>
<gene>
    <name evidence="10" type="ORF">K4A83_20135</name>
</gene>
<dbReference type="Proteomes" id="UP001526426">
    <property type="component" value="Unassembled WGS sequence"/>
</dbReference>
<dbReference type="InterPro" id="IPR008910">
    <property type="entry name" value="MSC_TM_helix"/>
</dbReference>
<evidence type="ECO:0000256" key="3">
    <source>
        <dbReference type="ARBA" id="ARBA00022475"/>
    </source>
</evidence>
<keyword evidence="6 7" id="KW-0472">Membrane</keyword>
<evidence type="ECO:0000259" key="9">
    <source>
        <dbReference type="Pfam" id="PF21082"/>
    </source>
</evidence>